<dbReference type="PANTHER" id="PTHR30404:SF7">
    <property type="entry name" value="CELL WALL AMIDASE LYTH-RELATED"/>
    <property type="match status" value="1"/>
</dbReference>
<dbReference type="SMART" id="SM00646">
    <property type="entry name" value="Ami_3"/>
    <property type="match status" value="1"/>
</dbReference>
<gene>
    <name evidence="2" type="ORF">A5810_002257</name>
</gene>
<evidence type="ECO:0000259" key="1">
    <source>
        <dbReference type="SMART" id="SM00646"/>
    </source>
</evidence>
<dbReference type="InterPro" id="IPR002508">
    <property type="entry name" value="MurNAc-LAA_cat"/>
</dbReference>
<dbReference type="InterPro" id="IPR050695">
    <property type="entry name" value="N-acetylmuramoyl_amidase_3"/>
</dbReference>
<dbReference type="AlphaFoldDB" id="A0A242BED4"/>
<protein>
    <submittedName>
        <fullName evidence="2">N-acetylmuramoyl-L-alanine amidase</fullName>
    </submittedName>
</protein>
<organism evidence="2 3">
    <name type="scientific">Enterococcus faecium</name>
    <name type="common">Streptococcus faecium</name>
    <dbReference type="NCBI Taxonomy" id="1352"/>
    <lineage>
        <taxon>Bacteria</taxon>
        <taxon>Bacillati</taxon>
        <taxon>Bacillota</taxon>
        <taxon>Bacilli</taxon>
        <taxon>Lactobacillales</taxon>
        <taxon>Enterococcaceae</taxon>
        <taxon>Enterococcus</taxon>
    </lineage>
</organism>
<feature type="domain" description="MurNAc-LAA" evidence="1">
    <location>
        <begin position="191"/>
        <end position="299"/>
    </location>
</feature>
<name>A0A242BED4_ENTFC</name>
<dbReference type="GO" id="GO:0008745">
    <property type="term" value="F:N-acetylmuramoyl-L-alanine amidase activity"/>
    <property type="evidence" value="ECO:0007669"/>
    <property type="project" value="InterPro"/>
</dbReference>
<dbReference type="CDD" id="cd02696">
    <property type="entry name" value="MurNAc-LAA"/>
    <property type="match status" value="1"/>
</dbReference>
<reference evidence="2 3" key="1">
    <citation type="submission" date="2017-05" db="EMBL/GenBank/DDBJ databases">
        <title>The Genome Sequence of Enterococcus faecium 7H8_DIV0219.</title>
        <authorList>
            <consortium name="The Broad Institute Genomics Platform"/>
            <consortium name="The Broad Institute Genomic Center for Infectious Diseases"/>
            <person name="Earl A."/>
            <person name="Manson A."/>
            <person name="Schwartman J."/>
            <person name="Gilmore M."/>
            <person name="Abouelleil A."/>
            <person name="Cao P."/>
            <person name="Chapman S."/>
            <person name="Cusick C."/>
            <person name="Shea T."/>
            <person name="Young S."/>
            <person name="Neafsey D."/>
            <person name="Nusbaum C."/>
            <person name="Birren B."/>
        </authorList>
    </citation>
    <scope>NUCLEOTIDE SEQUENCE [LARGE SCALE GENOMIC DNA]</scope>
    <source>
        <strain evidence="2 3">7H8_DIV0219</strain>
    </source>
</reference>
<dbReference type="InterPro" id="IPR017273">
    <property type="entry name" value="LytH"/>
</dbReference>
<dbReference type="SUPFAM" id="SSF53187">
    <property type="entry name" value="Zn-dependent exopeptidases"/>
    <property type="match status" value="1"/>
</dbReference>
<sequence length="304" mass="33384">MKKIIGAFVCAIIIIIICFQIDVFGQKKIVGQTVSSTNSTVTKTKESSDDTEQETLVKIGKNDRTLYTDDSLTTPLATINGGELTEFLSETKNAYQIKTNDGYTGYLALEDGTKVTKNIQTKPKELSDAVIVLDPGHGGNDTGALSNDEQTEEKDITLSTAIKVKKALEDAGATVYLTHTTDELVQLGDICDYSEEKKADVFISLHADSTEYANEATGITTYYYYGQEETLAQTIADSFTDLPLDSRGISTGNYQVLRENLQPSILIEMGYMNNDGDLEELVTDSYQQQIAASLTETLTTYFQQ</sequence>
<dbReference type="EMBL" id="NGKW01000004">
    <property type="protein sequence ID" value="OTN93392.1"/>
    <property type="molecule type" value="Genomic_DNA"/>
</dbReference>
<dbReference type="Pfam" id="PF01520">
    <property type="entry name" value="Amidase_3"/>
    <property type="match status" value="1"/>
</dbReference>
<evidence type="ECO:0000313" key="3">
    <source>
        <dbReference type="Proteomes" id="UP000194885"/>
    </source>
</evidence>
<evidence type="ECO:0000313" key="2">
    <source>
        <dbReference type="EMBL" id="OTN93392.1"/>
    </source>
</evidence>
<dbReference type="Gene3D" id="3.40.630.40">
    <property type="entry name" value="Zn-dependent exopeptidases"/>
    <property type="match status" value="1"/>
</dbReference>
<comment type="caution">
    <text evidence="2">The sequence shown here is derived from an EMBL/GenBank/DDBJ whole genome shotgun (WGS) entry which is preliminary data.</text>
</comment>
<dbReference type="GO" id="GO:0071555">
    <property type="term" value="P:cell wall organization"/>
    <property type="evidence" value="ECO:0007669"/>
    <property type="project" value="InterPro"/>
</dbReference>
<dbReference type="GO" id="GO:0030288">
    <property type="term" value="C:outer membrane-bounded periplasmic space"/>
    <property type="evidence" value="ECO:0007669"/>
    <property type="project" value="TreeGrafter"/>
</dbReference>
<dbReference type="Proteomes" id="UP000194885">
    <property type="component" value="Unassembled WGS sequence"/>
</dbReference>
<dbReference type="GO" id="GO:0005576">
    <property type="term" value="C:extracellular region"/>
    <property type="evidence" value="ECO:0007669"/>
    <property type="project" value="InterPro"/>
</dbReference>
<dbReference type="PANTHER" id="PTHR30404">
    <property type="entry name" value="N-ACETYLMURAMOYL-L-ALANINE AMIDASE"/>
    <property type="match status" value="1"/>
</dbReference>
<proteinExistence type="predicted"/>
<accession>A0A242BED4</accession>
<dbReference type="PIRSF" id="PIRSF037730">
    <property type="entry name" value="CWA_LytH_prd"/>
    <property type="match status" value="1"/>
</dbReference>
<dbReference type="RefSeq" id="WP_086323604.1">
    <property type="nucleotide sequence ID" value="NZ_NGKW01000004.1"/>
</dbReference>
<dbReference type="GO" id="GO:0009253">
    <property type="term" value="P:peptidoglycan catabolic process"/>
    <property type="evidence" value="ECO:0007669"/>
    <property type="project" value="InterPro"/>
</dbReference>